<dbReference type="AlphaFoldDB" id="A0AAE0ZW90"/>
<reference evidence="1" key="1">
    <citation type="journal article" date="2023" name="G3 (Bethesda)">
        <title>A reference genome for the long-term kleptoplast-retaining sea slug Elysia crispata morphotype clarki.</title>
        <authorList>
            <person name="Eastman K.E."/>
            <person name="Pendleton A.L."/>
            <person name="Shaikh M.A."/>
            <person name="Suttiyut T."/>
            <person name="Ogas R."/>
            <person name="Tomko P."/>
            <person name="Gavelis G."/>
            <person name="Widhalm J.R."/>
            <person name="Wisecaver J.H."/>
        </authorList>
    </citation>
    <scope>NUCLEOTIDE SEQUENCE</scope>
    <source>
        <strain evidence="1">ECLA1</strain>
    </source>
</reference>
<name>A0AAE0ZW90_9GAST</name>
<evidence type="ECO:0000313" key="2">
    <source>
        <dbReference type="Proteomes" id="UP001283361"/>
    </source>
</evidence>
<organism evidence="1 2">
    <name type="scientific">Elysia crispata</name>
    <name type="common">lettuce slug</name>
    <dbReference type="NCBI Taxonomy" id="231223"/>
    <lineage>
        <taxon>Eukaryota</taxon>
        <taxon>Metazoa</taxon>
        <taxon>Spiralia</taxon>
        <taxon>Lophotrochozoa</taxon>
        <taxon>Mollusca</taxon>
        <taxon>Gastropoda</taxon>
        <taxon>Heterobranchia</taxon>
        <taxon>Euthyneura</taxon>
        <taxon>Panpulmonata</taxon>
        <taxon>Sacoglossa</taxon>
        <taxon>Placobranchoidea</taxon>
        <taxon>Plakobranchidae</taxon>
        <taxon>Elysia</taxon>
    </lineage>
</organism>
<dbReference type="EMBL" id="JAWDGP010003273">
    <property type="protein sequence ID" value="KAK3775797.1"/>
    <property type="molecule type" value="Genomic_DNA"/>
</dbReference>
<dbReference type="Proteomes" id="UP001283361">
    <property type="component" value="Unassembled WGS sequence"/>
</dbReference>
<evidence type="ECO:0000313" key="1">
    <source>
        <dbReference type="EMBL" id="KAK3775797.1"/>
    </source>
</evidence>
<protein>
    <submittedName>
        <fullName evidence="1">Uncharacterized protein</fullName>
    </submittedName>
</protein>
<sequence length="98" mass="10966">MLHIPVYCMMTAAGWFRPTTVGENRDLSTVSLSIDISTNRRGHHRSILNTLMLTEPMKNFMPGSPGIFTSAGGLGSVHSREPDVLYTSCRDERARYHL</sequence>
<keyword evidence="2" id="KW-1185">Reference proteome</keyword>
<proteinExistence type="predicted"/>
<accession>A0AAE0ZW90</accession>
<gene>
    <name evidence="1" type="ORF">RRG08_047985</name>
</gene>
<comment type="caution">
    <text evidence="1">The sequence shown here is derived from an EMBL/GenBank/DDBJ whole genome shotgun (WGS) entry which is preliminary data.</text>
</comment>